<proteinExistence type="predicted"/>
<name>A0A2P2QU27_RHIMU</name>
<dbReference type="EMBL" id="GGEC01090036">
    <property type="protein sequence ID" value="MBX70520.1"/>
    <property type="molecule type" value="Transcribed_RNA"/>
</dbReference>
<protein>
    <submittedName>
        <fullName evidence="1">Uncharacterized protein</fullName>
    </submittedName>
</protein>
<evidence type="ECO:0000313" key="1">
    <source>
        <dbReference type="EMBL" id="MBX70520.1"/>
    </source>
</evidence>
<reference evidence="1" key="1">
    <citation type="submission" date="2018-02" db="EMBL/GenBank/DDBJ databases">
        <title>Rhizophora mucronata_Transcriptome.</title>
        <authorList>
            <person name="Meera S.P."/>
            <person name="Sreeshan A."/>
            <person name="Augustine A."/>
        </authorList>
    </citation>
    <scope>NUCLEOTIDE SEQUENCE</scope>
    <source>
        <tissue evidence="1">Leaf</tissue>
    </source>
</reference>
<organism evidence="1">
    <name type="scientific">Rhizophora mucronata</name>
    <name type="common">Asiatic mangrove</name>
    <dbReference type="NCBI Taxonomy" id="61149"/>
    <lineage>
        <taxon>Eukaryota</taxon>
        <taxon>Viridiplantae</taxon>
        <taxon>Streptophyta</taxon>
        <taxon>Embryophyta</taxon>
        <taxon>Tracheophyta</taxon>
        <taxon>Spermatophyta</taxon>
        <taxon>Magnoliopsida</taxon>
        <taxon>eudicotyledons</taxon>
        <taxon>Gunneridae</taxon>
        <taxon>Pentapetalae</taxon>
        <taxon>rosids</taxon>
        <taxon>fabids</taxon>
        <taxon>Malpighiales</taxon>
        <taxon>Rhizophoraceae</taxon>
        <taxon>Rhizophora</taxon>
    </lineage>
</organism>
<accession>A0A2P2QU27</accession>
<sequence length="33" mass="3451">MTAQVKILSPPNSLSQISIKFGADSSSFQPPSS</sequence>
<dbReference type="AlphaFoldDB" id="A0A2P2QU27"/>